<reference evidence="3" key="2">
    <citation type="submission" date="2017-03" db="EMBL/GenBank/DDBJ databases">
        <title>Genome sequences for AnCo1 and AnCo2 belong to this unpublished manuscript: Complete Genome Sequences of two phage-like plasmids encoding the CTX-M-15 Extended-Spectrum Beta-Lactamase GeneGenome sequence for AnCo3 belongs to this unpublished manuscript:AnCo3, a new member of the emerging family of phage-like plasmids.</title>
        <authorList>
            <person name="Colavecchio A."/>
            <person name="LeJeune J."/>
            <person name="Goodridge L."/>
        </authorList>
    </citation>
    <scope>NUCLEOTIDE SEQUENCE</scope>
    <source>
        <strain evidence="2">243</strain>
        <strain evidence="3">244</strain>
        <plasmid evidence="2">AnCo1</plasmid>
        <plasmid evidence="3">AnCo2</plasmid>
    </source>
</reference>
<sequence>MGNKCKHARRASRQVQKSNPYIHEHYHLSSFTNRYTFPSEAHNEAKQ</sequence>
<organism evidence="3">
    <name type="scientific">Escherichia coli</name>
    <dbReference type="NCBI Taxonomy" id="562"/>
    <lineage>
        <taxon>Bacteria</taxon>
        <taxon>Pseudomonadati</taxon>
        <taxon>Pseudomonadota</taxon>
        <taxon>Gammaproteobacteria</taxon>
        <taxon>Enterobacterales</taxon>
        <taxon>Enterobacteriaceae</taxon>
        <taxon>Escherichia</taxon>
    </lineage>
</organism>
<protein>
    <submittedName>
        <fullName evidence="3">Uncharacterized protein</fullName>
    </submittedName>
</protein>
<feature type="compositionally biased region" description="Basic residues" evidence="1">
    <location>
        <begin position="1"/>
        <end position="12"/>
    </location>
</feature>
<geneLocation type="plasmid" evidence="2">
    <name>AnCo1</name>
</geneLocation>
<accession>A0A1S7BFR2</accession>
<geneLocation type="plasmid" evidence="3">
    <name>AnCo2</name>
</geneLocation>
<dbReference type="EMBL" id="KY515224">
    <property type="protein sequence ID" value="AQX82505.1"/>
    <property type="molecule type" value="Genomic_DNA"/>
</dbReference>
<dbReference type="RefSeq" id="WP_155082129.1">
    <property type="nucleotide sequence ID" value="NZ_BGGK01000237.1"/>
</dbReference>
<evidence type="ECO:0000256" key="1">
    <source>
        <dbReference type="SAM" id="MobiDB-lite"/>
    </source>
</evidence>
<keyword evidence="3" id="KW-0614">Plasmid</keyword>
<evidence type="ECO:0000313" key="2">
    <source>
        <dbReference type="EMBL" id="AQX82505.1"/>
    </source>
</evidence>
<evidence type="ECO:0000313" key="3">
    <source>
        <dbReference type="EMBL" id="AQX82534.1"/>
    </source>
</evidence>
<name>A0A1S7BFR2_ECOLX</name>
<dbReference type="AlphaFoldDB" id="A0A1S7BFR2"/>
<feature type="region of interest" description="Disordered" evidence="1">
    <location>
        <begin position="1"/>
        <end position="20"/>
    </location>
</feature>
<reference evidence="3" key="1">
    <citation type="submission" date="2017-01" db="EMBL/GenBank/DDBJ databases">
        <authorList>
            <person name="Jeukens J."/>
            <person name="Freschi L."/>
            <person name="Edmond Rheault J.-G."/>
            <person name="Levesque R."/>
        </authorList>
    </citation>
    <scope>NUCLEOTIDE SEQUENCE</scope>
    <source>
        <strain evidence="2">243</strain>
        <strain evidence="3">244</strain>
        <plasmid evidence="2">AnCo1</plasmid>
        <plasmid evidence="3">AnCo2</plasmid>
    </source>
</reference>
<proteinExistence type="predicted"/>
<dbReference type="EMBL" id="KY515225">
    <property type="protein sequence ID" value="AQX82534.1"/>
    <property type="molecule type" value="Genomic_DNA"/>
</dbReference>